<sequence>MSKSKVHTSRGNCKKNHKNGIKKCRLPENARRPGMNQKYIRNVHHARVGTLAKE</sequence>
<dbReference type="OrthoDB" id="996720at2759"/>
<keyword evidence="3 4" id="KW-0687">Ribonucleoprotein</keyword>
<dbReference type="EMBL" id="AUWU02000004">
    <property type="protein sequence ID" value="KAH0573671.1"/>
    <property type="molecule type" value="Genomic_DNA"/>
</dbReference>
<proteinExistence type="inferred from homology"/>
<dbReference type="GO" id="GO:0003735">
    <property type="term" value="F:structural constituent of ribosome"/>
    <property type="evidence" value="ECO:0007669"/>
    <property type="project" value="UniProtKB-UniRule"/>
</dbReference>
<evidence type="ECO:0000256" key="1">
    <source>
        <dbReference type="ARBA" id="ARBA00010247"/>
    </source>
</evidence>
<dbReference type="InterPro" id="IPR002673">
    <property type="entry name" value="Ribosomal_eL29"/>
</dbReference>
<reference evidence="6 7" key="1">
    <citation type="journal article" date="2014" name="PLoS Genet.">
        <title>The Genome of Spironucleus salmonicida Highlights a Fish Pathogen Adapted to Fluctuating Environments.</title>
        <authorList>
            <person name="Xu F."/>
            <person name="Jerlstrom-Hultqvist J."/>
            <person name="Einarsson E."/>
            <person name="Astvaldsson A."/>
            <person name="Svard S.G."/>
            <person name="Andersson J.O."/>
        </authorList>
    </citation>
    <scope>NUCLEOTIDE SEQUENCE</scope>
    <source>
        <strain evidence="7">ATCC 50377</strain>
    </source>
</reference>
<gene>
    <name evidence="6" type="ORF">SS50377_11199</name>
    <name evidence="7" type="ORF">SS50377_23606</name>
</gene>
<organism evidence="6">
    <name type="scientific">Spironucleus salmonicida</name>
    <dbReference type="NCBI Taxonomy" id="348837"/>
    <lineage>
        <taxon>Eukaryota</taxon>
        <taxon>Metamonada</taxon>
        <taxon>Diplomonadida</taxon>
        <taxon>Hexamitidae</taxon>
        <taxon>Hexamitinae</taxon>
        <taxon>Spironucleus</taxon>
    </lineage>
</organism>
<evidence type="ECO:0000256" key="5">
    <source>
        <dbReference type="SAM" id="MobiDB-lite"/>
    </source>
</evidence>
<dbReference type="Proteomes" id="UP000018208">
    <property type="component" value="Unassembled WGS sequence"/>
</dbReference>
<name>V6LWG3_9EUKA</name>
<feature type="region of interest" description="Disordered" evidence="5">
    <location>
        <begin position="1"/>
        <end position="22"/>
    </location>
</feature>
<dbReference type="GO" id="GO:0005840">
    <property type="term" value="C:ribosome"/>
    <property type="evidence" value="ECO:0007669"/>
    <property type="project" value="UniProtKB-KW"/>
</dbReference>
<accession>V6LWG3</accession>
<dbReference type="EMBL" id="KI545981">
    <property type="protein sequence ID" value="EST48588.1"/>
    <property type="molecule type" value="Genomic_DNA"/>
</dbReference>
<dbReference type="AlphaFoldDB" id="V6LWG3"/>
<keyword evidence="2 4" id="KW-0689">Ribosomal protein</keyword>
<dbReference type="Gene3D" id="6.10.140.1730">
    <property type="match status" value="1"/>
</dbReference>
<dbReference type="GO" id="GO:0006412">
    <property type="term" value="P:translation"/>
    <property type="evidence" value="ECO:0007669"/>
    <property type="project" value="InterPro"/>
</dbReference>
<protein>
    <recommendedName>
        <fullName evidence="4">60S ribosomal protein L29</fullName>
    </recommendedName>
</protein>
<evidence type="ECO:0000313" key="6">
    <source>
        <dbReference type="EMBL" id="EST48588.1"/>
    </source>
</evidence>
<evidence type="ECO:0000313" key="8">
    <source>
        <dbReference type="Proteomes" id="UP000018208"/>
    </source>
</evidence>
<dbReference type="Pfam" id="PF01779">
    <property type="entry name" value="Ribosomal_L29e"/>
    <property type="match status" value="1"/>
</dbReference>
<comment type="similarity">
    <text evidence="1 4">Belongs to the eukaryotic ribosomal protein eL29 family.</text>
</comment>
<dbReference type="GO" id="GO:1990904">
    <property type="term" value="C:ribonucleoprotein complex"/>
    <property type="evidence" value="ECO:0007669"/>
    <property type="project" value="UniProtKB-KW"/>
</dbReference>
<dbReference type="VEuPathDB" id="GiardiaDB:SS50377_23606"/>
<evidence type="ECO:0000256" key="2">
    <source>
        <dbReference type="ARBA" id="ARBA00022980"/>
    </source>
</evidence>
<evidence type="ECO:0000256" key="3">
    <source>
        <dbReference type="ARBA" id="ARBA00023274"/>
    </source>
</evidence>
<evidence type="ECO:0000313" key="7">
    <source>
        <dbReference type="EMBL" id="KAH0573671.1"/>
    </source>
</evidence>
<keyword evidence="8" id="KW-1185">Reference proteome</keyword>
<reference evidence="7" key="2">
    <citation type="submission" date="2020-12" db="EMBL/GenBank/DDBJ databases">
        <title>New Spironucleus salmonicida genome in near-complete chromosomes.</title>
        <authorList>
            <person name="Xu F."/>
            <person name="Kurt Z."/>
            <person name="Jimenez-Gonzalez A."/>
            <person name="Astvaldsson A."/>
            <person name="Andersson J.O."/>
            <person name="Svard S.G."/>
        </authorList>
    </citation>
    <scope>NUCLEOTIDE SEQUENCE</scope>
    <source>
        <strain evidence="7">ATCC 50377</strain>
    </source>
</reference>
<evidence type="ECO:0000256" key="4">
    <source>
        <dbReference type="RuleBase" id="RU364026"/>
    </source>
</evidence>